<dbReference type="RefSeq" id="WP_007021896.1">
    <property type="nucleotide sequence ID" value="NZ_CH724126.1"/>
</dbReference>
<dbReference type="Pfam" id="PF01168">
    <property type="entry name" value="Ala_racemase_N"/>
    <property type="match status" value="1"/>
</dbReference>
<dbReference type="Gene3D" id="3.20.20.10">
    <property type="entry name" value="Alanine racemase"/>
    <property type="match status" value="1"/>
</dbReference>
<keyword evidence="7" id="KW-1185">Reference proteome</keyword>
<gene>
    <name evidence="6" type="ORF">MED92_07161</name>
</gene>
<comment type="cofactor">
    <cofactor evidence="3">
        <name>pyridoxal 5'-phosphate</name>
        <dbReference type="ChEBI" id="CHEBI:597326"/>
    </cofactor>
</comment>
<evidence type="ECO:0000313" key="7">
    <source>
        <dbReference type="Proteomes" id="UP000002171"/>
    </source>
</evidence>
<dbReference type="InterPro" id="IPR011078">
    <property type="entry name" value="PyrdxlP_homeostasis"/>
</dbReference>
<reference evidence="6 7" key="1">
    <citation type="submission" date="2006-02" db="EMBL/GenBank/DDBJ databases">
        <authorList>
            <person name="Pinhassi J."/>
            <person name="Pedros-Alio C."/>
            <person name="Ferriera S."/>
            <person name="Johnson J."/>
            <person name="Kravitz S."/>
            <person name="Halpern A."/>
            <person name="Remington K."/>
            <person name="Beeson K."/>
            <person name="Tran B."/>
            <person name="Rogers Y.-H."/>
            <person name="Friedman R."/>
            <person name="Venter J.C."/>
        </authorList>
    </citation>
    <scope>NUCLEOTIDE SEQUENCE [LARGE SCALE GENOMIC DNA]</scope>
    <source>
        <strain evidence="6 7">MED92</strain>
    </source>
</reference>
<dbReference type="PANTHER" id="PTHR10146:SF14">
    <property type="entry name" value="PYRIDOXAL PHOSPHATE HOMEOSTASIS PROTEIN"/>
    <property type="match status" value="1"/>
</dbReference>
<sequence>MSSIAKNLEKVRQQIADTAVQSNRQSNEITLLAVSKTRPADDLRSAYEEGQRHFGENYLQESLEKIQSLSDLDICWHFIGPLQSNKTRTVAENFDWMHTVDRLKIAQRLSAQRPEQLAPLNICIQVNISNEDSKSGCSPEQVAELADQISQLPNISLRGLMAIPKASSDPKEQAEAFQKMRLLQLELQQSHPQLDTLSMGMSGDMNEAISAGSTIVRVGTAIFGPRPPKIASSDNH</sequence>
<comment type="similarity">
    <text evidence="2 4">Belongs to the pyridoxal phosphate-binding protein YggS/PROSC family.</text>
</comment>
<dbReference type="PIRSF" id="PIRSF004848">
    <property type="entry name" value="YBL036c_PLPDEIII"/>
    <property type="match status" value="1"/>
</dbReference>
<evidence type="ECO:0000256" key="4">
    <source>
        <dbReference type="RuleBase" id="RU004514"/>
    </source>
</evidence>
<dbReference type="NCBIfam" id="TIGR00044">
    <property type="entry name" value="YggS family pyridoxal phosphate-dependent enzyme"/>
    <property type="match status" value="1"/>
</dbReference>
<keyword evidence="1 2" id="KW-0663">Pyridoxal phosphate</keyword>
<evidence type="ECO:0000256" key="3">
    <source>
        <dbReference type="PIRSR" id="PIRSR004848-1"/>
    </source>
</evidence>
<dbReference type="AlphaFoldDB" id="A0A7U8GU00"/>
<dbReference type="SUPFAM" id="SSF51419">
    <property type="entry name" value="PLP-binding barrel"/>
    <property type="match status" value="1"/>
</dbReference>
<dbReference type="EMBL" id="AAOW01000001">
    <property type="protein sequence ID" value="EAR62878.1"/>
    <property type="molecule type" value="Genomic_DNA"/>
</dbReference>
<comment type="caution">
    <text evidence="6">The sequence shown here is derived from an EMBL/GenBank/DDBJ whole genome shotgun (WGS) entry which is preliminary data.</text>
</comment>
<evidence type="ECO:0000313" key="6">
    <source>
        <dbReference type="EMBL" id="EAR62878.1"/>
    </source>
</evidence>
<proteinExistence type="inferred from homology"/>
<accession>A0A7U8GU00</accession>
<dbReference type="PANTHER" id="PTHR10146">
    <property type="entry name" value="PROLINE SYNTHETASE CO-TRANSCRIBED BACTERIAL HOMOLOG PROTEIN"/>
    <property type="match status" value="1"/>
</dbReference>
<dbReference type="Proteomes" id="UP000002171">
    <property type="component" value="Unassembled WGS sequence"/>
</dbReference>
<dbReference type="InterPro" id="IPR029066">
    <property type="entry name" value="PLP-binding_barrel"/>
</dbReference>
<dbReference type="FunFam" id="3.20.20.10:FF:000004">
    <property type="entry name" value="Pyridoxal phosphate homeostasis protein"/>
    <property type="match status" value="1"/>
</dbReference>
<dbReference type="HAMAP" id="MF_02087">
    <property type="entry name" value="PLP_homeostasis"/>
    <property type="match status" value="1"/>
</dbReference>
<dbReference type="PROSITE" id="PS01211">
    <property type="entry name" value="UPF0001"/>
    <property type="match status" value="1"/>
</dbReference>
<feature type="domain" description="Alanine racemase N-terminal" evidence="5">
    <location>
        <begin position="29"/>
        <end position="227"/>
    </location>
</feature>
<dbReference type="CDD" id="cd06824">
    <property type="entry name" value="PLPDE_III_Yggs_like"/>
    <property type="match status" value="1"/>
</dbReference>
<comment type="function">
    <text evidence="2">Pyridoxal 5'-phosphate (PLP)-binding protein, which is involved in PLP homeostasis.</text>
</comment>
<dbReference type="InterPro" id="IPR001608">
    <property type="entry name" value="Ala_racemase_N"/>
</dbReference>
<evidence type="ECO:0000256" key="1">
    <source>
        <dbReference type="ARBA" id="ARBA00022898"/>
    </source>
</evidence>
<name>A0A7U8GU00_NEPCE</name>
<protein>
    <recommendedName>
        <fullName evidence="2">Pyridoxal phosphate homeostasis protein</fullName>
        <shortName evidence="2">PLP homeostasis protein</shortName>
    </recommendedName>
</protein>
<feature type="modified residue" description="N6-(pyridoxal phosphate)lysine" evidence="2 3">
    <location>
        <position position="36"/>
    </location>
</feature>
<evidence type="ECO:0000256" key="2">
    <source>
        <dbReference type="HAMAP-Rule" id="MF_02087"/>
    </source>
</evidence>
<evidence type="ECO:0000259" key="5">
    <source>
        <dbReference type="Pfam" id="PF01168"/>
    </source>
</evidence>
<dbReference type="GO" id="GO:0030170">
    <property type="term" value="F:pyridoxal phosphate binding"/>
    <property type="evidence" value="ECO:0007669"/>
    <property type="project" value="UniProtKB-UniRule"/>
</dbReference>
<organism evidence="6 7">
    <name type="scientific">Neptuniibacter caesariensis</name>
    <dbReference type="NCBI Taxonomy" id="207954"/>
    <lineage>
        <taxon>Bacteria</taxon>
        <taxon>Pseudomonadati</taxon>
        <taxon>Pseudomonadota</taxon>
        <taxon>Gammaproteobacteria</taxon>
        <taxon>Oceanospirillales</taxon>
        <taxon>Oceanospirillaceae</taxon>
        <taxon>Neptuniibacter</taxon>
    </lineage>
</organism>
<dbReference type="OrthoDB" id="9804072at2"/>